<dbReference type="FunCoup" id="D8RLE4">
    <property type="interactions" value="491"/>
</dbReference>
<dbReference type="PANTHER" id="PTHR35320">
    <property type="entry name" value="ATP-DEPENDENT CLP PROTEASE ATP-BINDING SUBUNIT"/>
    <property type="match status" value="1"/>
</dbReference>
<protein>
    <submittedName>
        <fullName evidence="1">Uncharacterized protein</fullName>
    </submittedName>
</protein>
<organism evidence="2">
    <name type="scientific">Selaginella moellendorffii</name>
    <name type="common">Spikemoss</name>
    <dbReference type="NCBI Taxonomy" id="88036"/>
    <lineage>
        <taxon>Eukaryota</taxon>
        <taxon>Viridiplantae</taxon>
        <taxon>Streptophyta</taxon>
        <taxon>Embryophyta</taxon>
        <taxon>Tracheophyta</taxon>
        <taxon>Lycopodiopsida</taxon>
        <taxon>Selaginellales</taxon>
        <taxon>Selaginellaceae</taxon>
        <taxon>Selaginella</taxon>
    </lineage>
</organism>
<sequence length="221" mass="23133">MTTLCLSASTASFRALRARSSLSDGASVSSPARLSPASNAAKSVKLETLSGCKLGIAWYPDFAYNADGGGGSACSVEDLEQGRLAVRFDPSSVSIPALSFSTTKLLGLPLPPPLRIEIKPQALEGVIDRHTGKVELRFIAEFFFTAGPVYRAPALVVDTLLTTGSSSGKHRSGQGIAMDENGSCKLVGTAVIDKVSDGFLDAFLALPSECLAEMYARITVT</sequence>
<dbReference type="Gramene" id="EFJ27112">
    <property type="protein sequence ID" value="EFJ27112"/>
    <property type="gene ID" value="SELMODRAFT_96271"/>
</dbReference>
<dbReference type="KEGG" id="smo:SELMODRAFT_96271"/>
<dbReference type="OMA" id="NEEGRCT"/>
<dbReference type="eggNOG" id="ENOG502QQJ2">
    <property type="taxonomic scope" value="Eukaryota"/>
</dbReference>
<accession>D8RLE4</accession>
<evidence type="ECO:0000313" key="1">
    <source>
        <dbReference type="EMBL" id="EFJ27112.1"/>
    </source>
</evidence>
<proteinExistence type="predicted"/>
<dbReference type="InParanoid" id="D8RLE4"/>
<reference evidence="1 2" key="1">
    <citation type="journal article" date="2011" name="Science">
        <title>The Selaginella genome identifies genetic changes associated with the evolution of vascular plants.</title>
        <authorList>
            <person name="Banks J.A."/>
            <person name="Nishiyama T."/>
            <person name="Hasebe M."/>
            <person name="Bowman J.L."/>
            <person name="Gribskov M."/>
            <person name="dePamphilis C."/>
            <person name="Albert V.A."/>
            <person name="Aono N."/>
            <person name="Aoyama T."/>
            <person name="Ambrose B.A."/>
            <person name="Ashton N.W."/>
            <person name="Axtell M.J."/>
            <person name="Barker E."/>
            <person name="Barker M.S."/>
            <person name="Bennetzen J.L."/>
            <person name="Bonawitz N.D."/>
            <person name="Chapple C."/>
            <person name="Cheng C."/>
            <person name="Correa L.G."/>
            <person name="Dacre M."/>
            <person name="DeBarry J."/>
            <person name="Dreyer I."/>
            <person name="Elias M."/>
            <person name="Engstrom E.M."/>
            <person name="Estelle M."/>
            <person name="Feng L."/>
            <person name="Finet C."/>
            <person name="Floyd S.K."/>
            <person name="Frommer W.B."/>
            <person name="Fujita T."/>
            <person name="Gramzow L."/>
            <person name="Gutensohn M."/>
            <person name="Harholt J."/>
            <person name="Hattori M."/>
            <person name="Heyl A."/>
            <person name="Hirai T."/>
            <person name="Hiwatashi Y."/>
            <person name="Ishikawa M."/>
            <person name="Iwata M."/>
            <person name="Karol K.G."/>
            <person name="Koehler B."/>
            <person name="Kolukisaoglu U."/>
            <person name="Kubo M."/>
            <person name="Kurata T."/>
            <person name="Lalonde S."/>
            <person name="Li K."/>
            <person name="Li Y."/>
            <person name="Litt A."/>
            <person name="Lyons E."/>
            <person name="Manning G."/>
            <person name="Maruyama T."/>
            <person name="Michael T.P."/>
            <person name="Mikami K."/>
            <person name="Miyazaki S."/>
            <person name="Morinaga S."/>
            <person name="Murata T."/>
            <person name="Mueller-Roeber B."/>
            <person name="Nelson D.R."/>
            <person name="Obara M."/>
            <person name="Oguri Y."/>
            <person name="Olmstead R.G."/>
            <person name="Onodera N."/>
            <person name="Petersen B.L."/>
            <person name="Pils B."/>
            <person name="Prigge M."/>
            <person name="Rensing S.A."/>
            <person name="Riano-Pachon D.M."/>
            <person name="Roberts A.W."/>
            <person name="Sato Y."/>
            <person name="Scheller H.V."/>
            <person name="Schulz B."/>
            <person name="Schulz C."/>
            <person name="Shakirov E.V."/>
            <person name="Shibagaki N."/>
            <person name="Shinohara N."/>
            <person name="Shippen D.E."/>
            <person name="Soerensen I."/>
            <person name="Sotooka R."/>
            <person name="Sugimoto N."/>
            <person name="Sugita M."/>
            <person name="Sumikawa N."/>
            <person name="Tanurdzic M."/>
            <person name="Theissen G."/>
            <person name="Ulvskov P."/>
            <person name="Wakazuki S."/>
            <person name="Weng J.K."/>
            <person name="Willats W.W."/>
            <person name="Wipf D."/>
            <person name="Wolf P.G."/>
            <person name="Yang L."/>
            <person name="Zimmer A.D."/>
            <person name="Zhu Q."/>
            <person name="Mitros T."/>
            <person name="Hellsten U."/>
            <person name="Loque D."/>
            <person name="Otillar R."/>
            <person name="Salamov A."/>
            <person name="Schmutz J."/>
            <person name="Shapiro H."/>
            <person name="Lindquist E."/>
            <person name="Lucas S."/>
            <person name="Rokhsar D."/>
            <person name="Grigoriev I.V."/>
        </authorList>
    </citation>
    <scope>NUCLEOTIDE SEQUENCE [LARGE SCALE GENOMIC DNA]</scope>
</reference>
<dbReference type="PANTHER" id="PTHR35320:SF1">
    <property type="entry name" value="ATP-DEPENDENT CLP PROTEASE ATP-BINDING SUBUNIT"/>
    <property type="match status" value="1"/>
</dbReference>
<dbReference type="Proteomes" id="UP000001514">
    <property type="component" value="Unassembled WGS sequence"/>
</dbReference>
<keyword evidence="2" id="KW-1185">Reference proteome</keyword>
<gene>
    <name evidence="1" type="ORF">SELMODRAFT_96271</name>
</gene>
<dbReference type="OrthoDB" id="2019561at2759"/>
<name>D8RLE4_SELML</name>
<dbReference type="EMBL" id="GL377583">
    <property type="protein sequence ID" value="EFJ27112.1"/>
    <property type="molecule type" value="Genomic_DNA"/>
</dbReference>
<evidence type="ECO:0000313" key="2">
    <source>
        <dbReference type="Proteomes" id="UP000001514"/>
    </source>
</evidence>
<dbReference type="HOGENOM" id="CLU_090140_0_0_1"/>
<dbReference type="AlphaFoldDB" id="D8RLE4"/>